<dbReference type="EMBL" id="JAABOA010005732">
    <property type="protein sequence ID" value="KAF9574142.1"/>
    <property type="molecule type" value="Genomic_DNA"/>
</dbReference>
<keyword evidence="2" id="KW-1185">Reference proteome</keyword>
<dbReference type="OrthoDB" id="2116580at2759"/>
<accession>A0A9P6K9Q2</accession>
<gene>
    <name evidence="1" type="ORF">BGW38_008349</name>
</gene>
<evidence type="ECO:0008006" key="3">
    <source>
        <dbReference type="Google" id="ProtNLM"/>
    </source>
</evidence>
<dbReference type="Gene3D" id="1.25.40.10">
    <property type="entry name" value="Tetratricopeptide repeat domain"/>
    <property type="match status" value="2"/>
</dbReference>
<proteinExistence type="predicted"/>
<dbReference type="Proteomes" id="UP000780801">
    <property type="component" value="Unassembled WGS sequence"/>
</dbReference>
<comment type="caution">
    <text evidence="1">The sequence shown here is derived from an EMBL/GenBank/DDBJ whole genome shotgun (WGS) entry which is preliminary data.</text>
</comment>
<evidence type="ECO:0000313" key="1">
    <source>
        <dbReference type="EMBL" id="KAF9574142.1"/>
    </source>
</evidence>
<dbReference type="SUPFAM" id="SSF81901">
    <property type="entry name" value="HCP-like"/>
    <property type="match status" value="1"/>
</dbReference>
<feature type="non-terminal residue" evidence="1">
    <location>
        <position position="1"/>
    </location>
</feature>
<organism evidence="1 2">
    <name type="scientific">Lunasporangiospora selenospora</name>
    <dbReference type="NCBI Taxonomy" id="979761"/>
    <lineage>
        <taxon>Eukaryota</taxon>
        <taxon>Fungi</taxon>
        <taxon>Fungi incertae sedis</taxon>
        <taxon>Mucoromycota</taxon>
        <taxon>Mortierellomycotina</taxon>
        <taxon>Mortierellomycetes</taxon>
        <taxon>Mortierellales</taxon>
        <taxon>Mortierellaceae</taxon>
        <taxon>Lunasporangiospora</taxon>
    </lineage>
</organism>
<dbReference type="InterPro" id="IPR011990">
    <property type="entry name" value="TPR-like_helical_dom_sf"/>
</dbReference>
<reference evidence="1" key="1">
    <citation type="journal article" date="2020" name="Fungal Divers.">
        <title>Resolving the Mortierellaceae phylogeny through synthesis of multi-gene phylogenetics and phylogenomics.</title>
        <authorList>
            <person name="Vandepol N."/>
            <person name="Liber J."/>
            <person name="Desiro A."/>
            <person name="Na H."/>
            <person name="Kennedy M."/>
            <person name="Barry K."/>
            <person name="Grigoriev I.V."/>
            <person name="Miller A.N."/>
            <person name="O'Donnell K."/>
            <person name="Stajich J.E."/>
            <person name="Bonito G."/>
        </authorList>
    </citation>
    <scope>NUCLEOTIDE SEQUENCE</scope>
    <source>
        <strain evidence="1">KOD1015</strain>
    </source>
</reference>
<dbReference type="AlphaFoldDB" id="A0A9P6K9Q2"/>
<name>A0A9P6K9Q2_9FUNG</name>
<sequence length="498" mass="56856">MSANNLALMYMNGDGVIKNLKQAEQLFICAMNYGDPNAMDNIVLLYLKSGNISKAEKWNEESIKQGSKTAHDMKKAIAQTAPAINASISGIIDWEKELNLPFENMTTRERVVRKHSYKHPDESEAIFEFLDDMESLRHKSEYVSPFKITNDVGYKYDLKVLANRKDTSVFSNRMYFAVLNFMGAIDAFCDIANRSIVVLDYESRTFINRLAACYKLEHFVGTIPLFIREDIRKIVLQLLAQSDRIVEHSDSIDELAFNQDCRICHSVLNMQSDETIDFLTECIKKYPNNTFFLELRGCLYNFIPNYECALRDFNRIDEISKDDVDNLYDKAATLRLMGRSDQAIDAYTKFLSVASVDHRKEKQIPFFLPYESTSKEFIELAVPSGVLKGKGKPVIKGKPAIKGKPVIKDKPIVKPVDPLRKDLIVNHRRYVSEFRKIMSNDKLVKGKSTATPSKCQSAPLSWVGLKPIYLNEINPTSDRVLEGYVLELTLITEPFNNN</sequence>
<protein>
    <recommendedName>
        <fullName evidence="3">Sel1 repeat family protein</fullName>
    </recommendedName>
</protein>
<evidence type="ECO:0000313" key="2">
    <source>
        <dbReference type="Proteomes" id="UP000780801"/>
    </source>
</evidence>